<evidence type="ECO:0000256" key="3">
    <source>
        <dbReference type="ARBA" id="ARBA00022670"/>
    </source>
</evidence>
<evidence type="ECO:0000256" key="7">
    <source>
        <dbReference type="RuleBase" id="RU003653"/>
    </source>
</evidence>
<feature type="binding site" evidence="6">
    <location>
        <position position="119"/>
    </location>
    <ligand>
        <name>a divalent metal cation</name>
        <dbReference type="ChEBI" id="CHEBI:60240"/>
        <label>2</label>
        <note>catalytic</note>
    </ligand>
</feature>
<evidence type="ECO:0000313" key="9">
    <source>
        <dbReference type="EMBL" id="OGD96056.1"/>
    </source>
</evidence>
<dbReference type="Gene3D" id="3.90.230.10">
    <property type="entry name" value="Creatinase/methionine aminopeptidase superfamily"/>
    <property type="match status" value="1"/>
</dbReference>
<feature type="binding site" evidence="6">
    <location>
        <position position="108"/>
    </location>
    <ligand>
        <name>a divalent metal cation</name>
        <dbReference type="ChEBI" id="CHEBI:60240"/>
        <label>1</label>
    </ligand>
</feature>
<comment type="function">
    <text evidence="1 6">Removes the N-terminal methionine from nascent proteins. The N-terminal methionine is often cleaved when the second residue in the primary sequence is small and uncharged (Met-Ala-, Cys, Gly, Pro, Ser, Thr, or Val). Requires deformylation of the N(alpha)-formylated initiator methionine before it can be hydrolyzed.</text>
</comment>
<gene>
    <name evidence="6" type="primary">map</name>
    <name evidence="9" type="ORF">A3A48_03495</name>
</gene>
<comment type="catalytic activity">
    <reaction evidence="6 7">
        <text>Release of N-terminal amino acids, preferentially methionine, from peptides and arylamides.</text>
        <dbReference type="EC" id="3.4.11.18"/>
    </reaction>
</comment>
<feature type="binding site" evidence="6">
    <location>
        <position position="189"/>
    </location>
    <ligand>
        <name>substrate</name>
    </ligand>
</feature>
<dbReference type="EC" id="3.4.11.18" evidence="6 7"/>
<feature type="binding site" evidence="6">
    <location>
        <position position="91"/>
    </location>
    <ligand>
        <name>substrate</name>
    </ligand>
</feature>
<dbReference type="CDD" id="cd01086">
    <property type="entry name" value="MetAP1"/>
    <property type="match status" value="1"/>
</dbReference>
<feature type="binding site" evidence="6">
    <location>
        <position position="182"/>
    </location>
    <ligand>
        <name>a divalent metal cation</name>
        <dbReference type="ChEBI" id="CHEBI:60240"/>
        <label>2</label>
        <note>catalytic</note>
    </ligand>
</feature>
<dbReference type="InterPro" id="IPR000994">
    <property type="entry name" value="Pept_M24"/>
</dbReference>
<evidence type="ECO:0000256" key="1">
    <source>
        <dbReference type="ARBA" id="ARBA00002521"/>
    </source>
</evidence>
<reference evidence="9 10" key="1">
    <citation type="journal article" date="2016" name="Nat. Commun.">
        <title>Thousands of microbial genomes shed light on interconnected biogeochemical processes in an aquifer system.</title>
        <authorList>
            <person name="Anantharaman K."/>
            <person name="Brown C.T."/>
            <person name="Hug L.A."/>
            <person name="Sharon I."/>
            <person name="Castelle C.J."/>
            <person name="Probst A.J."/>
            <person name="Thomas B.C."/>
            <person name="Singh A."/>
            <person name="Wilkins M.J."/>
            <person name="Karaoz U."/>
            <person name="Brodie E.L."/>
            <person name="Williams K.H."/>
            <person name="Hubbard S.S."/>
            <person name="Banfield J.F."/>
        </authorList>
    </citation>
    <scope>NUCLEOTIDE SEQUENCE [LARGE SCALE GENOMIC DNA]</scope>
</reference>
<dbReference type="Pfam" id="PF00557">
    <property type="entry name" value="Peptidase_M24"/>
    <property type="match status" value="1"/>
</dbReference>
<dbReference type="GO" id="GO:0006508">
    <property type="term" value="P:proteolysis"/>
    <property type="evidence" value="ECO:0007669"/>
    <property type="project" value="UniProtKB-KW"/>
</dbReference>
<dbReference type="Proteomes" id="UP000178336">
    <property type="component" value="Unassembled WGS sequence"/>
</dbReference>
<dbReference type="SUPFAM" id="SSF55920">
    <property type="entry name" value="Creatinase/aminopeptidase"/>
    <property type="match status" value="1"/>
</dbReference>
<feature type="domain" description="Peptidase M24" evidence="8">
    <location>
        <begin position="25"/>
        <end position="251"/>
    </location>
</feature>
<comment type="caution">
    <text evidence="9">The sequence shown here is derived from an EMBL/GenBank/DDBJ whole genome shotgun (WGS) entry which is preliminary data.</text>
</comment>
<dbReference type="STRING" id="1797724.A3A48_03495"/>
<evidence type="ECO:0000256" key="6">
    <source>
        <dbReference type="HAMAP-Rule" id="MF_01974"/>
    </source>
</evidence>
<dbReference type="PANTHER" id="PTHR43330:SF27">
    <property type="entry name" value="METHIONINE AMINOPEPTIDASE"/>
    <property type="match status" value="1"/>
</dbReference>
<dbReference type="PRINTS" id="PR00599">
    <property type="entry name" value="MAPEPTIDASE"/>
</dbReference>
<feature type="binding site" evidence="6">
    <location>
        <position position="119"/>
    </location>
    <ligand>
        <name>a divalent metal cation</name>
        <dbReference type="ChEBI" id="CHEBI:60240"/>
        <label>1</label>
    </ligand>
</feature>
<keyword evidence="2 6" id="KW-0031">Aminopeptidase</keyword>
<proteinExistence type="inferred from homology"/>
<comment type="cofactor">
    <cofactor evidence="6">
        <name>Co(2+)</name>
        <dbReference type="ChEBI" id="CHEBI:48828"/>
    </cofactor>
    <cofactor evidence="6">
        <name>Zn(2+)</name>
        <dbReference type="ChEBI" id="CHEBI:29105"/>
    </cofactor>
    <cofactor evidence="6">
        <name>Mn(2+)</name>
        <dbReference type="ChEBI" id="CHEBI:29035"/>
    </cofactor>
    <cofactor evidence="6">
        <name>Fe(2+)</name>
        <dbReference type="ChEBI" id="CHEBI:29033"/>
    </cofactor>
    <text evidence="6">Binds 2 divalent metal cations per subunit. Has a high-affinity and a low affinity metal-binding site. The true nature of the physiological cofactor is under debate. The enzyme is active with cobalt, zinc, manganese or divalent iron ions. Most likely, methionine aminopeptidases function as mononuclear Fe(2+)-metalloproteases under physiological conditions, and the catalytically relevant metal-binding site has been assigned to the histidine-containing high-affinity site.</text>
</comment>
<dbReference type="InterPro" id="IPR002467">
    <property type="entry name" value="Pept_M24A_MAP1"/>
</dbReference>
<keyword evidence="4 6" id="KW-0479">Metal-binding</keyword>
<name>A0A1F5GVZ3_9BACT</name>
<dbReference type="HAMAP" id="MF_01974">
    <property type="entry name" value="MetAP_1"/>
    <property type="match status" value="1"/>
</dbReference>
<feature type="binding site" evidence="6">
    <location>
        <position position="246"/>
    </location>
    <ligand>
        <name>a divalent metal cation</name>
        <dbReference type="ChEBI" id="CHEBI:60240"/>
        <label>1</label>
    </ligand>
</feature>
<evidence type="ECO:0000256" key="4">
    <source>
        <dbReference type="ARBA" id="ARBA00022723"/>
    </source>
</evidence>
<evidence type="ECO:0000256" key="5">
    <source>
        <dbReference type="ARBA" id="ARBA00022801"/>
    </source>
</evidence>
<evidence type="ECO:0000313" key="10">
    <source>
        <dbReference type="Proteomes" id="UP000178336"/>
    </source>
</evidence>
<keyword evidence="5 6" id="KW-0378">Hydrolase</keyword>
<dbReference type="PANTHER" id="PTHR43330">
    <property type="entry name" value="METHIONINE AMINOPEPTIDASE"/>
    <property type="match status" value="1"/>
</dbReference>
<dbReference type="NCBIfam" id="TIGR00500">
    <property type="entry name" value="met_pdase_I"/>
    <property type="match status" value="1"/>
</dbReference>
<accession>A0A1F5GVZ3</accession>
<evidence type="ECO:0000259" key="8">
    <source>
        <dbReference type="Pfam" id="PF00557"/>
    </source>
</evidence>
<dbReference type="InterPro" id="IPR036005">
    <property type="entry name" value="Creatinase/aminopeptidase-like"/>
</dbReference>
<dbReference type="GO" id="GO:0070006">
    <property type="term" value="F:metalloaminopeptidase activity"/>
    <property type="evidence" value="ECO:0007669"/>
    <property type="project" value="UniProtKB-UniRule"/>
</dbReference>
<dbReference type="GO" id="GO:0004239">
    <property type="term" value="F:initiator methionyl aminopeptidase activity"/>
    <property type="evidence" value="ECO:0007669"/>
    <property type="project" value="UniProtKB-UniRule"/>
</dbReference>
<protein>
    <recommendedName>
        <fullName evidence="6 7">Methionine aminopeptidase</fullName>
        <shortName evidence="6">MAP</shortName>
        <shortName evidence="6">MetAP</shortName>
        <ecNumber evidence="6 7">3.4.11.18</ecNumber>
    </recommendedName>
    <alternativeName>
        <fullName evidence="6">Peptidase M</fullName>
    </alternativeName>
</protein>
<organism evidence="9 10">
    <name type="scientific">Candidatus Curtissbacteria bacterium RIFCSPLOWO2_01_FULL_37_9</name>
    <dbReference type="NCBI Taxonomy" id="1797724"/>
    <lineage>
        <taxon>Bacteria</taxon>
        <taxon>Candidatus Curtissiibacteriota</taxon>
    </lineage>
</organism>
<sequence>MSGIDSYGDWARKHPQVVKTDHEVELMAKAGKICAEAFKTVLQKVNPGITCKELDEIARHEILKRKALSSFMTVDEYKWTICTTVNDEVVHGIPTKRVLEEGDILGIDMGACFGGYHSDMALTVPVGKIPNSTKIFLKKGQSVLKEAITQAKVGSTIGNISSTIQKLIEKSGYSVVKSLTGHGIGRLLHEDPMIPGFGKQNTGPKILENMVLAVEVIYTQGSGEVKLDPNGWTIRSKDNTLGGLFEQTIVVKKNGPIVLTPYL</sequence>
<dbReference type="AlphaFoldDB" id="A0A1F5GVZ3"/>
<keyword evidence="3 6" id="KW-0645">Protease</keyword>
<comment type="similarity">
    <text evidence="6">Belongs to the peptidase M24A family. Methionine aminopeptidase type 1 subfamily.</text>
</comment>
<comment type="subunit">
    <text evidence="6">Monomer.</text>
</comment>
<dbReference type="GO" id="GO:0046872">
    <property type="term" value="F:metal ion binding"/>
    <property type="evidence" value="ECO:0007669"/>
    <property type="project" value="UniProtKB-UniRule"/>
</dbReference>
<evidence type="ECO:0000256" key="2">
    <source>
        <dbReference type="ARBA" id="ARBA00022438"/>
    </source>
</evidence>
<feature type="binding site" evidence="6">
    <location>
        <position position="215"/>
    </location>
    <ligand>
        <name>a divalent metal cation</name>
        <dbReference type="ChEBI" id="CHEBI:60240"/>
        <label>2</label>
        <note>catalytic</note>
    </ligand>
</feature>
<dbReference type="InterPro" id="IPR001714">
    <property type="entry name" value="Pept_M24_MAP"/>
</dbReference>
<feature type="binding site" evidence="6">
    <location>
        <position position="246"/>
    </location>
    <ligand>
        <name>a divalent metal cation</name>
        <dbReference type="ChEBI" id="CHEBI:60240"/>
        <label>2</label>
        <note>catalytic</note>
    </ligand>
</feature>
<dbReference type="GO" id="GO:0005829">
    <property type="term" value="C:cytosol"/>
    <property type="evidence" value="ECO:0007669"/>
    <property type="project" value="TreeGrafter"/>
</dbReference>
<dbReference type="EMBL" id="MFBN01000001">
    <property type="protein sequence ID" value="OGD96056.1"/>
    <property type="molecule type" value="Genomic_DNA"/>
</dbReference>